<organism evidence="3 4">
    <name type="scientific">Haloplasma contractile SSD-17B</name>
    <dbReference type="NCBI Taxonomy" id="1033810"/>
    <lineage>
        <taxon>Bacteria</taxon>
        <taxon>Bacillati</taxon>
        <taxon>Mycoplasmatota</taxon>
        <taxon>Mollicutes</taxon>
        <taxon>Haloplasmatales</taxon>
        <taxon>Haloplasmataceae</taxon>
        <taxon>Haloplasma</taxon>
    </lineage>
</organism>
<dbReference type="RefSeq" id="WP_008827425.1">
    <property type="nucleotide sequence ID" value="NZ_AFNU02000007.1"/>
</dbReference>
<dbReference type="GO" id="GO:0003824">
    <property type="term" value="F:catalytic activity"/>
    <property type="evidence" value="ECO:0007669"/>
    <property type="project" value="InterPro"/>
</dbReference>
<dbReference type="PANTHER" id="PTHR46648">
    <property type="entry name" value="HIT FAMILY PROTEIN 1"/>
    <property type="match status" value="1"/>
</dbReference>
<accession>U2E9W4</accession>
<dbReference type="GO" id="GO:0009117">
    <property type="term" value="P:nucleotide metabolic process"/>
    <property type="evidence" value="ECO:0007669"/>
    <property type="project" value="TreeGrafter"/>
</dbReference>
<reference evidence="3 4" key="2">
    <citation type="journal article" date="2013" name="PLoS ONE">
        <title>INDIGO - INtegrated Data Warehouse of MIcrobial GenOmes with Examples from the Red Sea Extremophiles.</title>
        <authorList>
            <person name="Alam I."/>
            <person name="Antunes A."/>
            <person name="Kamau A.A."/>
            <person name="Ba Alawi W."/>
            <person name="Kalkatawi M."/>
            <person name="Stingl U."/>
            <person name="Bajic V.B."/>
        </authorList>
    </citation>
    <scope>NUCLEOTIDE SEQUENCE [LARGE SCALE GENOMIC DNA]</scope>
    <source>
        <strain evidence="3 4">SSD-17B</strain>
    </source>
</reference>
<dbReference type="PANTHER" id="PTHR46648:SF1">
    <property type="entry name" value="ADENOSINE 5'-MONOPHOSPHORAMIDASE HNT1"/>
    <property type="match status" value="1"/>
</dbReference>
<sequence length="134" mass="15682">MNTGELYPNDDHLKFYEDDKLFCVFDHYPRSLGHTIIVSKEHYEDVSEMPLHFGTHFLTILNSCIKIIKEELNAEKVYVCTMCDGKRNHLHFQLIPRYKEQVIGSTHFINDRKVVANFTGAVQTFKKKMDVEVS</sequence>
<dbReference type="InterPro" id="IPR011146">
    <property type="entry name" value="HIT-like"/>
</dbReference>
<comment type="caution">
    <text evidence="1">Lacks conserved residue(s) required for the propagation of feature annotation.</text>
</comment>
<evidence type="ECO:0000256" key="1">
    <source>
        <dbReference type="PROSITE-ProRule" id="PRU00464"/>
    </source>
</evidence>
<dbReference type="Gene3D" id="3.30.428.10">
    <property type="entry name" value="HIT-like"/>
    <property type="match status" value="1"/>
</dbReference>
<dbReference type="InterPro" id="IPR036265">
    <property type="entry name" value="HIT-like_sf"/>
</dbReference>
<dbReference type="EMBL" id="AFNU02000007">
    <property type="protein sequence ID" value="ERJ11918.1"/>
    <property type="molecule type" value="Genomic_DNA"/>
</dbReference>
<reference evidence="3 4" key="1">
    <citation type="journal article" date="2011" name="J. Bacteriol.">
        <title>Genome sequence of Haloplasma contractile, an unusual contractile bacterium from a deep-sea anoxic brine lake.</title>
        <authorList>
            <person name="Antunes A."/>
            <person name="Alam I."/>
            <person name="El Dorry H."/>
            <person name="Siam R."/>
            <person name="Robertson A."/>
            <person name="Bajic V.B."/>
            <person name="Stingl U."/>
        </authorList>
    </citation>
    <scope>NUCLEOTIDE SEQUENCE [LARGE SCALE GENOMIC DNA]</scope>
    <source>
        <strain evidence="3 4">SSD-17B</strain>
    </source>
</reference>
<dbReference type="OrthoDB" id="9784774at2"/>
<evidence type="ECO:0000313" key="4">
    <source>
        <dbReference type="Proteomes" id="UP000005707"/>
    </source>
</evidence>
<evidence type="ECO:0000259" key="2">
    <source>
        <dbReference type="PROSITE" id="PS51084"/>
    </source>
</evidence>
<dbReference type="STRING" id="1033810.HLPCO_002158"/>
<dbReference type="PROSITE" id="PS51084">
    <property type="entry name" value="HIT_2"/>
    <property type="match status" value="1"/>
</dbReference>
<feature type="domain" description="HIT" evidence="2">
    <location>
        <begin position="1"/>
        <end position="108"/>
    </location>
</feature>
<keyword evidence="4" id="KW-1185">Reference proteome</keyword>
<dbReference type="Proteomes" id="UP000005707">
    <property type="component" value="Unassembled WGS sequence"/>
</dbReference>
<proteinExistence type="predicted"/>
<protein>
    <submittedName>
        <fullName evidence="3">HIT family protein</fullName>
    </submittedName>
</protein>
<dbReference type="InterPro" id="IPR001310">
    <property type="entry name" value="Histidine_triad_HIT"/>
</dbReference>
<dbReference type="Pfam" id="PF01230">
    <property type="entry name" value="HIT"/>
    <property type="match status" value="1"/>
</dbReference>
<dbReference type="InParanoid" id="U2E9W4"/>
<comment type="caution">
    <text evidence="3">The sequence shown here is derived from an EMBL/GenBank/DDBJ whole genome shotgun (WGS) entry which is preliminary data.</text>
</comment>
<dbReference type="AlphaFoldDB" id="U2E9W4"/>
<gene>
    <name evidence="3" type="ORF">HLPCO_002158</name>
</gene>
<dbReference type="SUPFAM" id="SSF54197">
    <property type="entry name" value="HIT-like"/>
    <property type="match status" value="1"/>
</dbReference>
<name>U2E9W4_9MOLU</name>
<evidence type="ECO:0000313" key="3">
    <source>
        <dbReference type="EMBL" id="ERJ11918.1"/>
    </source>
</evidence>